<feature type="signal peptide" evidence="2">
    <location>
        <begin position="1"/>
        <end position="17"/>
    </location>
</feature>
<evidence type="ECO:0000313" key="4">
    <source>
        <dbReference type="Proteomes" id="UP001596364"/>
    </source>
</evidence>
<feature type="chain" id="PRO_5045063590" evidence="2">
    <location>
        <begin position="18"/>
        <end position="252"/>
    </location>
</feature>
<keyword evidence="1" id="KW-0175">Coiled coil</keyword>
<proteinExistence type="predicted"/>
<feature type="coiled-coil region" evidence="1">
    <location>
        <begin position="189"/>
        <end position="224"/>
    </location>
</feature>
<name>A0ABW1XI52_9ALTE</name>
<accession>A0ABW1XI52</accession>
<keyword evidence="2" id="KW-0732">Signal</keyword>
<dbReference type="RefSeq" id="WP_131259055.1">
    <property type="nucleotide sequence ID" value="NZ_JBHSUS010000001.1"/>
</dbReference>
<protein>
    <submittedName>
        <fullName evidence="3">DUF2884 family protein</fullName>
    </submittedName>
</protein>
<reference evidence="4" key="1">
    <citation type="journal article" date="2019" name="Int. J. Syst. Evol. Microbiol.">
        <title>The Global Catalogue of Microorganisms (GCM) 10K type strain sequencing project: providing services to taxonomists for standard genome sequencing and annotation.</title>
        <authorList>
            <consortium name="The Broad Institute Genomics Platform"/>
            <consortium name="The Broad Institute Genome Sequencing Center for Infectious Disease"/>
            <person name="Wu L."/>
            <person name="Ma J."/>
        </authorList>
    </citation>
    <scope>NUCLEOTIDE SEQUENCE [LARGE SCALE GENOMIC DNA]</scope>
    <source>
        <strain evidence="4">CGMCC 1.16031</strain>
    </source>
</reference>
<comment type="caution">
    <text evidence="3">The sequence shown here is derived from an EMBL/GenBank/DDBJ whole genome shotgun (WGS) entry which is preliminary data.</text>
</comment>
<dbReference type="EMBL" id="JBHSUS010000001">
    <property type="protein sequence ID" value="MFC6438948.1"/>
    <property type="molecule type" value="Genomic_DNA"/>
</dbReference>
<evidence type="ECO:0000313" key="3">
    <source>
        <dbReference type="EMBL" id="MFC6438948.1"/>
    </source>
</evidence>
<keyword evidence="4" id="KW-1185">Reference proteome</keyword>
<dbReference type="Pfam" id="PF11101">
    <property type="entry name" value="DUF2884"/>
    <property type="match status" value="1"/>
</dbReference>
<dbReference type="InterPro" id="IPR021307">
    <property type="entry name" value="DUF2884"/>
</dbReference>
<gene>
    <name evidence="3" type="ORF">ACFP85_02120</name>
</gene>
<dbReference type="Proteomes" id="UP001596364">
    <property type="component" value="Unassembled WGS sequence"/>
</dbReference>
<evidence type="ECO:0000256" key="2">
    <source>
        <dbReference type="SAM" id="SignalP"/>
    </source>
</evidence>
<evidence type="ECO:0000256" key="1">
    <source>
        <dbReference type="SAM" id="Coils"/>
    </source>
</evidence>
<organism evidence="3 4">
    <name type="scientific">Pseudobowmanella zhangzhouensis</name>
    <dbReference type="NCBI Taxonomy" id="1537679"/>
    <lineage>
        <taxon>Bacteria</taxon>
        <taxon>Pseudomonadati</taxon>
        <taxon>Pseudomonadota</taxon>
        <taxon>Gammaproteobacteria</taxon>
        <taxon>Alteromonadales</taxon>
        <taxon>Alteromonadaceae</taxon>
    </lineage>
</organism>
<sequence length="252" mass="27920">MKRLLLTSLLFSTSALAHNECNVHVDQQVSLENRVLTVRFADDQELKMNGQTVTLNGQTLSLTASQQADAQGYYQGFMHAAPATADIALDAIGLAGEAVAKAFGEISGEDSDLVEDISAEFNELRNEMHQRFYDDNGNVRFSFNDMDNGDFLGAEFEEEFEERIESVVERSVGGLLMAIGSQMLFGDGMDAFEARMEKFGEDMEKQMEARADQIELRANELCESLASVDEYETRLSESVDGLSELNVLTVTH</sequence>